<dbReference type="HOGENOM" id="CLU_009600_16_1_1"/>
<dbReference type="STRING" id="32264.T1KAA1"/>
<dbReference type="InterPro" id="IPR036928">
    <property type="entry name" value="AS_sf"/>
</dbReference>
<sequence>MDSNGNLVPMENKAKIEFTVVPLNEHSELGNDEMNNNDSPPVIFVETEPVSNPIMESDGNECKIKKLQKCHKSVADLYGQHGKPEDFVNMDPIGITSSSVKMSPFRVFLFTSIRLIFRALSSFVGLFICSSRNALPPIKDPLLLKPATTLVPMIKSGSLKSETLIKAYISRIREVQPHLNAVVQERFDKALVEARQIDEAIALEIKNGVSADEPNSIRRKPLLGLPLTTKNSLGVQGMIMDTGSVPRAGTLAEKDAEAIGRARQAGAIIICITNTPELVLWYDSHNFVYGRTNNPYDLARIPGGSSGGEGALISSCGSLMGVGSDVGGSIRIPSFYCGVFGHATSPGGVPVTGMYPPPCRAWANHLSFGPICRYASDLRLLLKALSQTEGSDPLKLDETASLDNLTIYYFDDIGNPLANPAVPEIKEAIQKTLEHFRSNFNARIEKISHGKMSYSLFMWAAQLSSGDAYPMAVEAALRRGRINPYWELVKFCFHLSQHTLPVILMSLFESIGPKKGSPMHDKVLEKGKEMKNHFTKLLGPRGLIICPTLPIPAVKHRTTLLNGFDPSYTMFSNVISFPSTHCPTGLTKEGLPVGFQIIVPPFNDNLAITMACEVEKLFGGWISPSAVNC</sequence>
<comment type="similarity">
    <text evidence="1">Belongs to the amidase family.</text>
</comment>
<protein>
    <recommendedName>
        <fullName evidence="2">Amidase domain-containing protein</fullName>
    </recommendedName>
</protein>
<dbReference type="EnsemblMetazoa" id="tetur07g07810.1">
    <property type="protein sequence ID" value="tetur07g07810.1"/>
    <property type="gene ID" value="tetur07g07810"/>
</dbReference>
<name>T1KAA1_TETUR</name>
<accession>T1KAA1</accession>
<reference evidence="4" key="1">
    <citation type="submission" date="2011-08" db="EMBL/GenBank/DDBJ databases">
        <authorList>
            <person name="Rombauts S."/>
        </authorList>
    </citation>
    <scope>NUCLEOTIDE SEQUENCE</scope>
    <source>
        <strain evidence="4">London</strain>
    </source>
</reference>
<organism evidence="3 4">
    <name type="scientific">Tetranychus urticae</name>
    <name type="common">Two-spotted spider mite</name>
    <dbReference type="NCBI Taxonomy" id="32264"/>
    <lineage>
        <taxon>Eukaryota</taxon>
        <taxon>Metazoa</taxon>
        <taxon>Ecdysozoa</taxon>
        <taxon>Arthropoda</taxon>
        <taxon>Chelicerata</taxon>
        <taxon>Arachnida</taxon>
        <taxon>Acari</taxon>
        <taxon>Acariformes</taxon>
        <taxon>Trombidiformes</taxon>
        <taxon>Prostigmata</taxon>
        <taxon>Eleutherengona</taxon>
        <taxon>Raphignathae</taxon>
        <taxon>Tetranychoidea</taxon>
        <taxon>Tetranychidae</taxon>
        <taxon>Tetranychus</taxon>
    </lineage>
</organism>
<dbReference type="InterPro" id="IPR020556">
    <property type="entry name" value="Amidase_CS"/>
</dbReference>
<dbReference type="EMBL" id="CAEY01001900">
    <property type="status" value="NOT_ANNOTATED_CDS"/>
    <property type="molecule type" value="Genomic_DNA"/>
</dbReference>
<dbReference type="InterPro" id="IPR052739">
    <property type="entry name" value="FAAH2"/>
</dbReference>
<evidence type="ECO:0000313" key="4">
    <source>
        <dbReference type="Proteomes" id="UP000015104"/>
    </source>
</evidence>
<dbReference type="SUPFAM" id="SSF75304">
    <property type="entry name" value="Amidase signature (AS) enzymes"/>
    <property type="match status" value="1"/>
</dbReference>
<evidence type="ECO:0000256" key="1">
    <source>
        <dbReference type="ARBA" id="ARBA00009199"/>
    </source>
</evidence>
<dbReference type="Pfam" id="PF01425">
    <property type="entry name" value="Amidase"/>
    <property type="match status" value="1"/>
</dbReference>
<feature type="domain" description="Amidase" evidence="2">
    <location>
        <begin position="164"/>
        <end position="606"/>
    </location>
</feature>
<dbReference type="PROSITE" id="PS00571">
    <property type="entry name" value="AMIDASES"/>
    <property type="match status" value="1"/>
</dbReference>
<dbReference type="eggNOG" id="KOG1212">
    <property type="taxonomic scope" value="Eukaryota"/>
</dbReference>
<dbReference type="AlphaFoldDB" id="T1KAA1"/>
<evidence type="ECO:0000259" key="2">
    <source>
        <dbReference type="Pfam" id="PF01425"/>
    </source>
</evidence>
<dbReference type="GO" id="GO:0012505">
    <property type="term" value="C:endomembrane system"/>
    <property type="evidence" value="ECO:0007669"/>
    <property type="project" value="TreeGrafter"/>
</dbReference>
<proteinExistence type="inferred from homology"/>
<dbReference type="Proteomes" id="UP000015104">
    <property type="component" value="Unassembled WGS sequence"/>
</dbReference>
<dbReference type="InterPro" id="IPR023631">
    <property type="entry name" value="Amidase_dom"/>
</dbReference>
<dbReference type="PANTHER" id="PTHR43372:SF3">
    <property type="entry name" value="AT07710P-RELATED"/>
    <property type="match status" value="1"/>
</dbReference>
<dbReference type="Gene3D" id="3.90.1300.10">
    <property type="entry name" value="Amidase signature (AS) domain"/>
    <property type="match status" value="1"/>
</dbReference>
<dbReference type="PANTHER" id="PTHR43372">
    <property type="entry name" value="FATTY-ACID AMIDE HYDROLASE"/>
    <property type="match status" value="1"/>
</dbReference>
<keyword evidence="4" id="KW-1185">Reference proteome</keyword>
<evidence type="ECO:0000313" key="3">
    <source>
        <dbReference type="EnsemblMetazoa" id="tetur07g07810.1"/>
    </source>
</evidence>
<reference evidence="3" key="2">
    <citation type="submission" date="2015-06" db="UniProtKB">
        <authorList>
            <consortium name="EnsemblMetazoa"/>
        </authorList>
    </citation>
    <scope>IDENTIFICATION</scope>
</reference>